<feature type="region of interest" description="Disordered" evidence="1">
    <location>
        <begin position="1"/>
        <end position="54"/>
    </location>
</feature>
<protein>
    <submittedName>
        <fullName evidence="3">Rho termination factor, N-terminal domain</fullName>
    </submittedName>
</protein>
<name>A0A285X8M6_9FLAO</name>
<evidence type="ECO:0000256" key="1">
    <source>
        <dbReference type="SAM" id="MobiDB-lite"/>
    </source>
</evidence>
<evidence type="ECO:0000313" key="4">
    <source>
        <dbReference type="Proteomes" id="UP000219193"/>
    </source>
</evidence>
<feature type="domain" description="Rho termination factor-like N-terminal" evidence="2">
    <location>
        <begin position="52"/>
        <end position="78"/>
    </location>
</feature>
<feature type="compositionally biased region" description="Basic and acidic residues" evidence="1">
    <location>
        <begin position="41"/>
        <end position="54"/>
    </location>
</feature>
<feature type="compositionally biased region" description="Basic and acidic residues" evidence="1">
    <location>
        <begin position="8"/>
        <end position="28"/>
    </location>
</feature>
<dbReference type="Pfam" id="PF23855">
    <property type="entry name" value="DUF7218"/>
    <property type="match status" value="1"/>
</dbReference>
<reference evidence="4" key="1">
    <citation type="submission" date="2017-09" db="EMBL/GenBank/DDBJ databases">
        <authorList>
            <person name="Varghese N."/>
            <person name="Submissions S."/>
        </authorList>
    </citation>
    <scope>NUCLEOTIDE SEQUENCE [LARGE SCALE GENOMIC DNA]</scope>
    <source>
        <strain evidence="4">CGMCC 1.12641</strain>
    </source>
</reference>
<keyword evidence="4" id="KW-1185">Reference proteome</keyword>
<evidence type="ECO:0000259" key="2">
    <source>
        <dbReference type="Pfam" id="PF07498"/>
    </source>
</evidence>
<proteinExistence type="predicted"/>
<gene>
    <name evidence="3" type="ORF">SAMN06296241_2336</name>
</gene>
<dbReference type="Pfam" id="PF07498">
    <property type="entry name" value="Rho_N"/>
    <property type="match status" value="1"/>
</dbReference>
<dbReference type="EMBL" id="OCMF01000003">
    <property type="protein sequence ID" value="SOC80779.1"/>
    <property type="molecule type" value="Genomic_DNA"/>
</dbReference>
<organism evidence="3 4">
    <name type="scientific">Salinimicrobium sediminis</name>
    <dbReference type="NCBI Taxonomy" id="1343891"/>
    <lineage>
        <taxon>Bacteria</taxon>
        <taxon>Pseudomonadati</taxon>
        <taxon>Bacteroidota</taxon>
        <taxon>Flavobacteriia</taxon>
        <taxon>Flavobacteriales</taxon>
        <taxon>Flavobacteriaceae</taxon>
        <taxon>Salinimicrobium</taxon>
    </lineage>
</organism>
<dbReference type="Proteomes" id="UP000219193">
    <property type="component" value="Unassembled WGS sequence"/>
</dbReference>
<sequence length="81" mass="9099">MAKQSNRIKNEDQYEALRDKGASKEKAARIANSSNSGKKGGNADKYEDRSKDDLYKKAKEVGIEGRSKMSKKELINALRNH</sequence>
<dbReference type="GO" id="GO:0006353">
    <property type="term" value="P:DNA-templated transcription termination"/>
    <property type="evidence" value="ECO:0007669"/>
    <property type="project" value="InterPro"/>
</dbReference>
<accession>A0A285X8M6</accession>
<dbReference type="InterPro" id="IPR055642">
    <property type="entry name" value="DUF7218"/>
</dbReference>
<dbReference type="OrthoDB" id="215254at2"/>
<dbReference type="RefSeq" id="WP_097056562.1">
    <property type="nucleotide sequence ID" value="NZ_OCMF01000003.1"/>
</dbReference>
<dbReference type="SUPFAM" id="SSF68912">
    <property type="entry name" value="Rho N-terminal domain-like"/>
    <property type="match status" value="1"/>
</dbReference>
<dbReference type="InterPro" id="IPR011112">
    <property type="entry name" value="Rho-like_N"/>
</dbReference>
<dbReference type="AlphaFoldDB" id="A0A285X8M6"/>
<dbReference type="Gene3D" id="1.10.720.10">
    <property type="match status" value="1"/>
</dbReference>
<dbReference type="InterPro" id="IPR036269">
    <property type="entry name" value="Rho_N_sf"/>
</dbReference>
<evidence type="ECO:0000313" key="3">
    <source>
        <dbReference type="EMBL" id="SOC80779.1"/>
    </source>
</evidence>